<dbReference type="InParanoid" id="A0A2V0NRK5"/>
<feature type="region of interest" description="Disordered" evidence="2">
    <location>
        <begin position="334"/>
        <end position="357"/>
    </location>
</feature>
<dbReference type="PANTHER" id="PTHR10566:SF119">
    <property type="entry name" value="OS04G0640500 PROTEIN"/>
    <property type="match status" value="1"/>
</dbReference>
<feature type="compositionally biased region" description="Low complexity" evidence="2">
    <location>
        <begin position="569"/>
        <end position="598"/>
    </location>
</feature>
<dbReference type="Proteomes" id="UP000247498">
    <property type="component" value="Unassembled WGS sequence"/>
</dbReference>
<feature type="region of interest" description="Disordered" evidence="2">
    <location>
        <begin position="900"/>
        <end position="969"/>
    </location>
</feature>
<feature type="compositionally biased region" description="Pro residues" evidence="2">
    <location>
        <begin position="67"/>
        <end position="82"/>
    </location>
</feature>
<dbReference type="CDD" id="cd05121">
    <property type="entry name" value="ABC1_ADCK3-like"/>
    <property type="match status" value="1"/>
</dbReference>
<protein>
    <submittedName>
        <fullName evidence="4">Uncharacterized aarF domain-containing kinase, chloroplastic</fullName>
    </submittedName>
</protein>
<feature type="region of interest" description="Disordered" evidence="2">
    <location>
        <begin position="993"/>
        <end position="1025"/>
    </location>
</feature>
<dbReference type="InterPro" id="IPR050154">
    <property type="entry name" value="UbiB_kinase"/>
</dbReference>
<dbReference type="AlphaFoldDB" id="A0A2V0NRK5"/>
<feature type="compositionally biased region" description="Low complexity" evidence="2">
    <location>
        <begin position="1099"/>
        <end position="1115"/>
    </location>
</feature>
<dbReference type="Pfam" id="PF03109">
    <property type="entry name" value="ABC1"/>
    <property type="match status" value="1"/>
</dbReference>
<feature type="domain" description="ABC1 atypical kinase-like" evidence="3">
    <location>
        <begin position="174"/>
        <end position="439"/>
    </location>
</feature>
<feature type="compositionally biased region" description="Pro residues" evidence="2">
    <location>
        <begin position="42"/>
        <end position="58"/>
    </location>
</feature>
<dbReference type="GO" id="GO:0016301">
    <property type="term" value="F:kinase activity"/>
    <property type="evidence" value="ECO:0007669"/>
    <property type="project" value="UniProtKB-KW"/>
</dbReference>
<dbReference type="STRING" id="307507.A0A2V0NRK5"/>
<dbReference type="InterPro" id="IPR004147">
    <property type="entry name" value="ABC1_dom"/>
</dbReference>
<evidence type="ECO:0000313" key="5">
    <source>
        <dbReference type="Proteomes" id="UP000247498"/>
    </source>
</evidence>
<evidence type="ECO:0000256" key="2">
    <source>
        <dbReference type="SAM" id="MobiDB-lite"/>
    </source>
</evidence>
<evidence type="ECO:0000313" key="4">
    <source>
        <dbReference type="EMBL" id="GBF89282.1"/>
    </source>
</evidence>
<accession>A0A2V0NRK5</accession>
<comment type="similarity">
    <text evidence="1">Belongs to the protein kinase superfamily. ADCK protein kinase family.</text>
</comment>
<dbReference type="Gene3D" id="1.10.510.10">
    <property type="entry name" value="Transferase(Phosphotransferase) domain 1"/>
    <property type="match status" value="1"/>
</dbReference>
<evidence type="ECO:0000256" key="1">
    <source>
        <dbReference type="ARBA" id="ARBA00009670"/>
    </source>
</evidence>
<dbReference type="InterPro" id="IPR011009">
    <property type="entry name" value="Kinase-like_dom_sf"/>
</dbReference>
<name>A0A2V0NRK5_9CHLO</name>
<feature type="region of interest" description="Disordered" evidence="2">
    <location>
        <begin position="569"/>
        <end position="603"/>
    </location>
</feature>
<dbReference type="OrthoDB" id="427480at2759"/>
<organism evidence="4 5">
    <name type="scientific">Raphidocelis subcapitata</name>
    <dbReference type="NCBI Taxonomy" id="307507"/>
    <lineage>
        <taxon>Eukaryota</taxon>
        <taxon>Viridiplantae</taxon>
        <taxon>Chlorophyta</taxon>
        <taxon>core chlorophytes</taxon>
        <taxon>Chlorophyceae</taxon>
        <taxon>CS clade</taxon>
        <taxon>Sphaeropleales</taxon>
        <taxon>Selenastraceae</taxon>
        <taxon>Raphidocelis</taxon>
    </lineage>
</organism>
<gene>
    <name evidence="4" type="ORF">Rsub_02159</name>
</gene>
<feature type="compositionally biased region" description="Low complexity" evidence="2">
    <location>
        <begin position="900"/>
        <end position="919"/>
    </location>
</feature>
<feature type="compositionally biased region" description="Low complexity" evidence="2">
    <location>
        <begin position="343"/>
        <end position="357"/>
    </location>
</feature>
<evidence type="ECO:0000259" key="3">
    <source>
        <dbReference type="Pfam" id="PF03109"/>
    </source>
</evidence>
<keyword evidence="4" id="KW-0418">Kinase</keyword>
<proteinExistence type="inferred from homology"/>
<keyword evidence="5" id="KW-1185">Reference proteome</keyword>
<dbReference type="EMBL" id="BDRX01000009">
    <property type="protein sequence ID" value="GBF89282.1"/>
    <property type="molecule type" value="Genomic_DNA"/>
</dbReference>
<comment type="caution">
    <text evidence="4">The sequence shown here is derived from an EMBL/GenBank/DDBJ whole genome shotgun (WGS) entry which is preliminary data.</text>
</comment>
<keyword evidence="4" id="KW-0808">Transferase</keyword>
<feature type="region of interest" description="Disordered" evidence="2">
    <location>
        <begin position="1"/>
        <end position="89"/>
    </location>
</feature>
<feature type="region of interest" description="Disordered" evidence="2">
    <location>
        <begin position="1099"/>
        <end position="1131"/>
    </location>
</feature>
<feature type="compositionally biased region" description="Low complexity" evidence="2">
    <location>
        <begin position="1"/>
        <end position="22"/>
    </location>
</feature>
<reference evidence="4 5" key="1">
    <citation type="journal article" date="2018" name="Sci. Rep.">
        <title>Raphidocelis subcapitata (=Pseudokirchneriella subcapitata) provides an insight into genome evolution and environmental adaptations in the Sphaeropleales.</title>
        <authorList>
            <person name="Suzuki S."/>
            <person name="Yamaguchi H."/>
            <person name="Nakajima N."/>
            <person name="Kawachi M."/>
        </authorList>
    </citation>
    <scope>NUCLEOTIDE SEQUENCE [LARGE SCALE GENOMIC DNA]</scope>
    <source>
        <strain evidence="4 5">NIES-35</strain>
    </source>
</reference>
<dbReference type="SUPFAM" id="SSF56112">
    <property type="entry name" value="Protein kinase-like (PK-like)"/>
    <property type="match status" value="1"/>
</dbReference>
<dbReference type="PANTHER" id="PTHR10566">
    <property type="entry name" value="CHAPERONE-ACTIVITY OF BC1 COMPLEX CABC1 -RELATED"/>
    <property type="match status" value="1"/>
</dbReference>
<sequence length="1131" mass="112459">MQLTAGARPAPLPAAARRGAPPGAAPAPPRRAARAGPLLSARPPPRPAAPGRRAPPPTAAAAAADGAPPPPPPLYEVPPPDLPGMQPGGSYDAAANAAYWSTRPVPVIARCLVIAAELARWAAAARLAGGDERRAAALLRQSLVRLGPAFIKIGQALSSRPDITPPVWAEELEQLQDRIPPFPTKEAMEVLRSELGIPPSFVFSEISPEPVAAASLGQVYRARLKSGGAEVAIKVQRPGVVEAIALDTYILRHAAGALRAARRLNTDLPALVDEWASSLFRELDYRREAANGRRFAQLFCPLLPEIKVPEMNFEHTTARILVMEWVDGVRLRSASGQRRDGDGSTAGQTSSAGQAASRAAEAAEDLRLVEIGVRCSLEQMLEEGFYHADPHPGNLLKTPDGRLCYLDFGMMGTIERPVRQALVRATLHLVNREYTELAQDFLDLGFLPPGSDMGEIVPALTGVFQTALAGGVSNLSFSSLSGDLGRTMYRFSFRIPPYYTLLVRSLSVLEGIALASDSDYKVLGAAYPWISRRLLTRPSPELKATLRRLLYKGGRFRFDRLEQLLEQAARARTSNPPPAAAAAAAGPSSGPGPIAAGQARGGGGGGGGGAPLALLLSSEGSYVREIVEDEAAKGLDAAWRLAGDALASAAAGRAAALLSAGPAAALLPRGGGGGGGGGADEAQAEALLQDLLRLPRLSEESDAEQIRGLSQLASSLAHISASSQAGAAGAAAAPPATAAALSALGRAPGGGGGGGGGDAGAAPQGGGGAAGGAAALAEAARGAVEVLTWVSSEIQNLGPEARREAFVLPASIVSKAAARGAARAVRWALAPGGAGGAAAAVAAAAAAAAWPFGLLARAGGGGGGGGGGGSASAAAAGAAEAAPARSPIAGAAAGVGSAPASSSGAAAAGGEAVSGAPAGSSGGGAGSGTAARGRGGKGSPANVRMQNLDDRDRPWGAPGSADNTGRARPAAAAAEAAAAAAAAAGASGAAATPAQRALAQQPQQQQQQQQQQQEQAPAAAWPVRPAATAATTTVVVVVPEVWESGAPPPLERGPAPDAAGAGAAAVATVVAAAAAAAAEEEGEEEAAAAAVVAEVLAAEAASSPPAVAPDGPAAAQRPLPVASGAAARPPP</sequence>